<proteinExistence type="predicted"/>
<sequence length="299" mass="32177">MGECVFCYDLPVFHKSPAMPEQNFDLHCHSNVSDGMLPPAELVARAAAQGVTVLSLTDHDDVAGLEAARAAALEHGIQLVNGVEISVTWGSHTLHIVGLNIDPAHPVLSTGLEGIRHGRGERAAKMAAQLDKAGIKDSLQGAYQHAGNKNLIGRMHFARYLVAQGIVKDVRTVFKKYLVKGKPGYVSHQWASLAEAVGWIVASGGQAVIAHPGRYQMGSGKMHELLEEFKNLGGVGIEVVTGSHTPEQYPQYANLAQKFGLLSSRGSDFHAPGEGYRDIGRLPALPELCTPIWHDWAAC</sequence>
<feature type="domain" description="Polymerase/histidinol phosphatase N-terminal" evidence="1">
    <location>
        <begin position="24"/>
        <end position="89"/>
    </location>
</feature>
<evidence type="ECO:0000259" key="1">
    <source>
        <dbReference type="SMART" id="SM00481"/>
    </source>
</evidence>
<dbReference type="InterPro" id="IPR016195">
    <property type="entry name" value="Pol/histidinol_Pase-like"/>
</dbReference>
<dbReference type="GO" id="GO:0035312">
    <property type="term" value="F:5'-3' DNA exonuclease activity"/>
    <property type="evidence" value="ECO:0007669"/>
    <property type="project" value="TreeGrafter"/>
</dbReference>
<dbReference type="GO" id="GO:0004534">
    <property type="term" value="F:5'-3' RNA exonuclease activity"/>
    <property type="evidence" value="ECO:0007669"/>
    <property type="project" value="TreeGrafter"/>
</dbReference>
<dbReference type="Pfam" id="PF02811">
    <property type="entry name" value="PHP"/>
    <property type="match status" value="1"/>
</dbReference>
<dbReference type="Gene3D" id="1.10.150.650">
    <property type="match status" value="1"/>
</dbReference>
<dbReference type="Gene3D" id="3.20.20.140">
    <property type="entry name" value="Metal-dependent hydrolases"/>
    <property type="match status" value="1"/>
</dbReference>
<reference evidence="2 3" key="1">
    <citation type="journal article" date="2019" name="Front. Microbiol.">
        <title>Genomes of Neutrophilic Sulfur-Oxidizing Chemolithoautotrophs Representing 9 Proteobacterial Species From 8 Genera.</title>
        <authorList>
            <person name="Watanabe T."/>
            <person name="Kojima H."/>
            <person name="Umezawa K."/>
            <person name="Hori C."/>
            <person name="Takasuka T.E."/>
            <person name="Kato Y."/>
            <person name="Fukui M."/>
        </authorList>
    </citation>
    <scope>NUCLEOTIDE SEQUENCE [LARGE SCALE GENOMIC DNA]</scope>
    <source>
        <strain evidence="2 3">TTN</strain>
    </source>
</reference>
<name>A0A401JFW9_9PROT</name>
<dbReference type="SMART" id="SM00481">
    <property type="entry name" value="POLIIIAc"/>
    <property type="match status" value="1"/>
</dbReference>
<keyword evidence="3" id="KW-1185">Reference proteome</keyword>
<evidence type="ECO:0000313" key="2">
    <source>
        <dbReference type="EMBL" id="GBL46531.1"/>
    </source>
</evidence>
<dbReference type="PANTHER" id="PTHR42924">
    <property type="entry name" value="EXONUCLEASE"/>
    <property type="match status" value="1"/>
</dbReference>
<dbReference type="EMBL" id="BGOW01000020">
    <property type="protein sequence ID" value="GBL46531.1"/>
    <property type="molecule type" value="Genomic_DNA"/>
</dbReference>
<dbReference type="Proteomes" id="UP000286806">
    <property type="component" value="Unassembled WGS sequence"/>
</dbReference>
<comment type="caution">
    <text evidence="2">The sequence shown here is derived from an EMBL/GenBank/DDBJ whole genome shotgun (WGS) entry which is preliminary data.</text>
</comment>
<organism evidence="2 3">
    <name type="scientific">Sulfuriferula multivorans</name>
    <dbReference type="NCBI Taxonomy" id="1559896"/>
    <lineage>
        <taxon>Bacteria</taxon>
        <taxon>Pseudomonadati</taxon>
        <taxon>Pseudomonadota</taxon>
        <taxon>Betaproteobacteria</taxon>
        <taxon>Nitrosomonadales</taxon>
        <taxon>Sulfuricellaceae</taxon>
        <taxon>Sulfuriferula</taxon>
    </lineage>
</organism>
<dbReference type="NCBIfam" id="NF041577">
    <property type="entry name" value="nside_bi_sphtase"/>
    <property type="match status" value="1"/>
</dbReference>
<dbReference type="AlphaFoldDB" id="A0A401JFW9"/>
<dbReference type="InterPro" id="IPR003141">
    <property type="entry name" value="Pol/His_phosphatase_N"/>
</dbReference>
<dbReference type="CDD" id="cd07438">
    <property type="entry name" value="PHP_HisPPase_AMP"/>
    <property type="match status" value="1"/>
</dbReference>
<protein>
    <submittedName>
        <fullName evidence="2">Predicted metal-dependent phosphoesterases</fullName>
    </submittedName>
</protein>
<evidence type="ECO:0000313" key="3">
    <source>
        <dbReference type="Proteomes" id="UP000286806"/>
    </source>
</evidence>
<dbReference type="InterPro" id="IPR052018">
    <property type="entry name" value="PHP_domain"/>
</dbReference>
<accession>A0A401JFW9</accession>
<dbReference type="InterPro" id="IPR049742">
    <property type="entry name" value="35NBP"/>
</dbReference>
<dbReference type="SUPFAM" id="SSF89550">
    <property type="entry name" value="PHP domain-like"/>
    <property type="match status" value="1"/>
</dbReference>
<gene>
    <name evidence="2" type="ORF">SFMTTN_2346</name>
</gene>
<dbReference type="InterPro" id="IPR004013">
    <property type="entry name" value="PHP_dom"/>
</dbReference>
<dbReference type="PANTHER" id="PTHR42924:SF3">
    <property type="entry name" value="POLYMERASE_HISTIDINOL PHOSPHATASE N-TERMINAL DOMAIN-CONTAINING PROTEIN"/>
    <property type="match status" value="1"/>
</dbReference>